<evidence type="ECO:0000313" key="1">
    <source>
        <dbReference type="EMBL" id="OIQ67234.1"/>
    </source>
</evidence>
<gene>
    <name evidence="1" type="ORF">GALL_511900</name>
</gene>
<name>A0A1J5P7P3_9ZZZZ</name>
<reference evidence="1" key="1">
    <citation type="submission" date="2016-10" db="EMBL/GenBank/DDBJ databases">
        <title>Sequence of Gallionella enrichment culture.</title>
        <authorList>
            <person name="Poehlein A."/>
            <person name="Muehling M."/>
            <person name="Daniel R."/>
        </authorList>
    </citation>
    <scope>NUCLEOTIDE SEQUENCE</scope>
</reference>
<sequence length="269" mass="28509">MLVDDDAEHHGIVPRDDAAVEFGRARVDRDRVTLRGIADFLNALLEQHLQDRAAIVGCAADQEIVGGLAPILLEPFDVGLETAGSCNKRRSGDGGAATALLQRGRQKHAVGDFQIEDFRVVEDLDAKLLGGQIERVQHRPAAAEEERVGPAEAERAAERRLPAHALFDDPVQDVLGLPDHVARKLLVGLAAGDAEQVFPEFLLGIGPGEDLGRRIMGAAHVAGVAGVAAAIELRRALKHQHGGAVAPCGDRGAQRGVAAANHQHVVFMG</sequence>
<comment type="caution">
    <text evidence="1">The sequence shown here is derived from an EMBL/GenBank/DDBJ whole genome shotgun (WGS) entry which is preliminary data.</text>
</comment>
<organism evidence="1">
    <name type="scientific">mine drainage metagenome</name>
    <dbReference type="NCBI Taxonomy" id="410659"/>
    <lineage>
        <taxon>unclassified sequences</taxon>
        <taxon>metagenomes</taxon>
        <taxon>ecological metagenomes</taxon>
    </lineage>
</organism>
<accession>A0A1J5P7P3</accession>
<protein>
    <submittedName>
        <fullName evidence="1">Uncharacterized protein</fullName>
    </submittedName>
</protein>
<dbReference type="AlphaFoldDB" id="A0A1J5P7P3"/>
<proteinExistence type="predicted"/>
<dbReference type="EMBL" id="MLJW01006062">
    <property type="protein sequence ID" value="OIQ67234.1"/>
    <property type="molecule type" value="Genomic_DNA"/>
</dbReference>